<accession>A0A2A3EA06</accession>
<evidence type="ECO:0000256" key="8">
    <source>
        <dbReference type="SAM" id="Coils"/>
    </source>
</evidence>
<evidence type="ECO:0000313" key="11">
    <source>
        <dbReference type="EMBL" id="PBC28006.1"/>
    </source>
</evidence>
<sequence>MFPANAKIIKSGGAEPDAFEASISQALLELEMNSDLKSQLRELYITKAREIETNNKKCIIIYVPMPKLKAFQKIQTRLVRELEKKFSGKHVMFVGERKILPKPTRKTRTKNKQKRPRSRTLTAVYDALLEDLVYPVEIVGKRIRIKLDGTQLIKVHLDKNEQTNIEHKFKMSSGFISEAEIAEQRRIRQEEWERVRTADQPLEAPEEPYDPRSLYERLQEQKNKRDAEYEEAHKLKNMIKGLDDDEVEFLDLVDRTKLEEERKKNLEEEKEMRDFKAAVASLQEKSLNEKLKQELKNPQIMNKNISSGSRTSQLKLLAGVVVKRPEKQQKQDVPRGVKRKLSEENKDIKKEDCEINEQIITECESAFKDTSEDKNITNETGGMKCIGILPGLGSYEDSSDSECSSDTDQDPEPNHSKYDLLGRKIKILKDKEKS</sequence>
<dbReference type="Pfam" id="PF01251">
    <property type="entry name" value="Ribosomal_S7e"/>
    <property type="match status" value="1"/>
</dbReference>
<feature type="compositionally biased region" description="Basic and acidic residues" evidence="9">
    <location>
        <begin position="412"/>
        <end position="423"/>
    </location>
</feature>
<evidence type="ECO:0000259" key="10">
    <source>
        <dbReference type="Pfam" id="PF10187"/>
    </source>
</evidence>
<dbReference type="PANTHER" id="PTHR11278">
    <property type="entry name" value="40S RIBOSOMAL PROTEIN S7"/>
    <property type="match status" value="1"/>
</dbReference>
<keyword evidence="8" id="KW-0175">Coiled coil</keyword>
<feature type="domain" description="FAM192A/Fyv6 N-terminal" evidence="10">
    <location>
        <begin position="175"/>
        <end position="276"/>
    </location>
</feature>
<dbReference type="GO" id="GO:0003735">
    <property type="term" value="F:structural constituent of ribosome"/>
    <property type="evidence" value="ECO:0007669"/>
    <property type="project" value="InterPro"/>
</dbReference>
<dbReference type="PROSITE" id="PS00948">
    <property type="entry name" value="RIBOSOMAL_S7E"/>
    <property type="match status" value="1"/>
</dbReference>
<feature type="region of interest" description="Disordered" evidence="9">
    <location>
        <begin position="393"/>
        <end position="423"/>
    </location>
</feature>
<name>A0A2A3EA06_APICC</name>
<dbReference type="Proteomes" id="UP000242457">
    <property type="component" value="Unassembled WGS sequence"/>
</dbReference>
<dbReference type="GO" id="GO:0032040">
    <property type="term" value="C:small-subunit processome"/>
    <property type="evidence" value="ECO:0007669"/>
    <property type="project" value="TreeGrafter"/>
</dbReference>
<evidence type="ECO:0000256" key="6">
    <source>
        <dbReference type="ARBA" id="ARBA00035279"/>
    </source>
</evidence>
<evidence type="ECO:0000256" key="1">
    <source>
        <dbReference type="ARBA" id="ARBA00004123"/>
    </source>
</evidence>
<gene>
    <name evidence="11" type="ORF">APICC_00628</name>
</gene>
<dbReference type="InterPro" id="IPR047861">
    <property type="entry name" value="Ribosomal_eS7_CS"/>
</dbReference>
<dbReference type="GO" id="GO:0006412">
    <property type="term" value="P:translation"/>
    <property type="evidence" value="ECO:0007669"/>
    <property type="project" value="InterPro"/>
</dbReference>
<comment type="similarity">
    <text evidence="2">Belongs to the eukaryotic ribosomal protein eS7 family.</text>
</comment>
<keyword evidence="4" id="KW-0539">Nucleus</keyword>
<evidence type="ECO:0000256" key="4">
    <source>
        <dbReference type="ARBA" id="ARBA00023242"/>
    </source>
</evidence>
<keyword evidence="3 11" id="KW-0689">Ribosomal protein</keyword>
<proteinExistence type="inferred from homology"/>
<evidence type="ECO:0000256" key="3">
    <source>
        <dbReference type="ARBA" id="ARBA00022980"/>
    </source>
</evidence>
<dbReference type="GO" id="GO:0030686">
    <property type="term" value="C:90S preribosome"/>
    <property type="evidence" value="ECO:0007669"/>
    <property type="project" value="TreeGrafter"/>
</dbReference>
<dbReference type="GO" id="GO:0006364">
    <property type="term" value="P:rRNA processing"/>
    <property type="evidence" value="ECO:0007669"/>
    <property type="project" value="TreeGrafter"/>
</dbReference>
<evidence type="ECO:0000256" key="7">
    <source>
        <dbReference type="ARBA" id="ARBA00035404"/>
    </source>
</evidence>
<dbReference type="GO" id="GO:0022627">
    <property type="term" value="C:cytosolic small ribosomal subunit"/>
    <property type="evidence" value="ECO:0007669"/>
    <property type="project" value="TreeGrafter"/>
</dbReference>
<keyword evidence="12" id="KW-1185">Reference proteome</keyword>
<evidence type="ECO:0000256" key="5">
    <source>
        <dbReference type="ARBA" id="ARBA00023274"/>
    </source>
</evidence>
<dbReference type="InterPro" id="IPR000554">
    <property type="entry name" value="Ribosomal_eS7"/>
</dbReference>
<dbReference type="AlphaFoldDB" id="A0A2A3EA06"/>
<evidence type="ECO:0000256" key="9">
    <source>
        <dbReference type="SAM" id="MobiDB-lite"/>
    </source>
</evidence>
<reference evidence="11 12" key="1">
    <citation type="submission" date="2014-07" db="EMBL/GenBank/DDBJ databases">
        <title>Genomic and transcriptomic analysis on Apis cerana provide comprehensive insights into honey bee biology.</title>
        <authorList>
            <person name="Diao Q."/>
            <person name="Sun L."/>
            <person name="Zheng H."/>
            <person name="Zheng H."/>
            <person name="Xu S."/>
            <person name="Wang S."/>
            <person name="Zeng Z."/>
            <person name="Hu F."/>
            <person name="Su S."/>
            <person name="Wu J."/>
        </authorList>
    </citation>
    <scope>NUCLEOTIDE SEQUENCE [LARGE SCALE GENOMIC DNA]</scope>
    <source>
        <tissue evidence="11">Pupae without intestine</tissue>
    </source>
</reference>
<evidence type="ECO:0000256" key="2">
    <source>
        <dbReference type="ARBA" id="ARBA00007820"/>
    </source>
</evidence>
<dbReference type="PANTHER" id="PTHR11278:SF0">
    <property type="entry name" value="SMALL RIBOSOMAL SUBUNIT PROTEIN ES7"/>
    <property type="match status" value="1"/>
</dbReference>
<dbReference type="Pfam" id="PF10187">
    <property type="entry name" value="FAM192A_Fyv6_N"/>
    <property type="match status" value="1"/>
</dbReference>
<dbReference type="STRING" id="94128.A0A2A3EA06"/>
<feature type="compositionally biased region" description="Acidic residues" evidence="9">
    <location>
        <begin position="397"/>
        <end position="411"/>
    </location>
</feature>
<keyword evidence="5" id="KW-0687">Ribonucleoprotein</keyword>
<dbReference type="OrthoDB" id="75807at2759"/>
<feature type="coiled-coil region" evidence="8">
    <location>
        <begin position="215"/>
        <end position="285"/>
    </location>
</feature>
<dbReference type="InterPro" id="IPR019331">
    <property type="entry name" value="FAM192A/Fyv6_N"/>
</dbReference>
<protein>
    <recommendedName>
        <fullName evidence="6">Small ribosomal subunit protein eS7</fullName>
    </recommendedName>
    <alternativeName>
        <fullName evidence="7">40S ribosomal protein S7</fullName>
    </alternativeName>
</protein>
<comment type="subcellular location">
    <subcellularLocation>
        <location evidence="1">Nucleus</location>
    </subcellularLocation>
</comment>
<dbReference type="EMBL" id="KZ288325">
    <property type="protein sequence ID" value="PBC28006.1"/>
    <property type="molecule type" value="Genomic_DNA"/>
</dbReference>
<organism evidence="11 12">
    <name type="scientific">Apis cerana cerana</name>
    <name type="common">Oriental honeybee</name>
    <dbReference type="NCBI Taxonomy" id="94128"/>
    <lineage>
        <taxon>Eukaryota</taxon>
        <taxon>Metazoa</taxon>
        <taxon>Ecdysozoa</taxon>
        <taxon>Arthropoda</taxon>
        <taxon>Hexapoda</taxon>
        <taxon>Insecta</taxon>
        <taxon>Pterygota</taxon>
        <taxon>Neoptera</taxon>
        <taxon>Endopterygota</taxon>
        <taxon>Hymenoptera</taxon>
        <taxon>Apocrita</taxon>
        <taxon>Aculeata</taxon>
        <taxon>Apoidea</taxon>
        <taxon>Anthophila</taxon>
        <taxon>Apidae</taxon>
        <taxon>Apis</taxon>
    </lineage>
</organism>
<evidence type="ECO:0000313" key="12">
    <source>
        <dbReference type="Proteomes" id="UP000242457"/>
    </source>
</evidence>
<dbReference type="GO" id="GO:0042274">
    <property type="term" value="P:ribosomal small subunit biogenesis"/>
    <property type="evidence" value="ECO:0007669"/>
    <property type="project" value="TreeGrafter"/>
</dbReference>